<name>A0A7W7ZHZ9_9BACT</name>
<gene>
    <name evidence="2" type="ORF">HDF16_004892</name>
</gene>
<dbReference type="GO" id="GO:0003677">
    <property type="term" value="F:DNA binding"/>
    <property type="evidence" value="ECO:0007669"/>
    <property type="project" value="UniProtKB-KW"/>
</dbReference>
<evidence type="ECO:0000259" key="1">
    <source>
        <dbReference type="PROSITE" id="PS50995"/>
    </source>
</evidence>
<dbReference type="AlphaFoldDB" id="A0A7W7ZHZ9"/>
<dbReference type="Gene3D" id="1.10.10.10">
    <property type="entry name" value="Winged helix-like DNA-binding domain superfamily/Winged helix DNA-binding domain"/>
    <property type="match status" value="1"/>
</dbReference>
<dbReference type="InterPro" id="IPR036390">
    <property type="entry name" value="WH_DNA-bd_sf"/>
</dbReference>
<dbReference type="InterPro" id="IPR000835">
    <property type="entry name" value="HTH_MarR-typ"/>
</dbReference>
<organism evidence="2 3">
    <name type="scientific">Granulicella aggregans</name>
    <dbReference type="NCBI Taxonomy" id="474949"/>
    <lineage>
        <taxon>Bacteria</taxon>
        <taxon>Pseudomonadati</taxon>
        <taxon>Acidobacteriota</taxon>
        <taxon>Terriglobia</taxon>
        <taxon>Terriglobales</taxon>
        <taxon>Acidobacteriaceae</taxon>
        <taxon>Granulicella</taxon>
    </lineage>
</organism>
<evidence type="ECO:0000313" key="2">
    <source>
        <dbReference type="EMBL" id="MBB5060156.1"/>
    </source>
</evidence>
<reference evidence="2 3" key="1">
    <citation type="submission" date="2020-08" db="EMBL/GenBank/DDBJ databases">
        <title>Genomic Encyclopedia of Type Strains, Phase IV (KMG-V): Genome sequencing to study the core and pangenomes of soil and plant-associated prokaryotes.</title>
        <authorList>
            <person name="Whitman W."/>
        </authorList>
    </citation>
    <scope>NUCLEOTIDE SEQUENCE [LARGE SCALE GENOMIC DNA]</scope>
    <source>
        <strain evidence="2 3">M8UP14</strain>
    </source>
</reference>
<dbReference type="GO" id="GO:0006950">
    <property type="term" value="P:response to stress"/>
    <property type="evidence" value="ECO:0007669"/>
    <property type="project" value="TreeGrafter"/>
</dbReference>
<keyword evidence="3" id="KW-1185">Reference proteome</keyword>
<dbReference type="EMBL" id="JACHIP010000010">
    <property type="protein sequence ID" value="MBB5060156.1"/>
    <property type="molecule type" value="Genomic_DNA"/>
</dbReference>
<accession>A0A7W7ZHZ9</accession>
<feature type="domain" description="HTH marR-type" evidence="1">
    <location>
        <begin position="1"/>
        <end position="133"/>
    </location>
</feature>
<proteinExistence type="predicted"/>
<dbReference type="InterPro" id="IPR039422">
    <property type="entry name" value="MarR/SlyA-like"/>
</dbReference>
<keyword evidence="2" id="KW-0238">DNA-binding</keyword>
<dbReference type="Pfam" id="PF12802">
    <property type="entry name" value="MarR_2"/>
    <property type="match status" value="1"/>
</dbReference>
<dbReference type="GO" id="GO:0003700">
    <property type="term" value="F:DNA-binding transcription factor activity"/>
    <property type="evidence" value="ECO:0007669"/>
    <property type="project" value="InterPro"/>
</dbReference>
<dbReference type="SUPFAM" id="SSF46785">
    <property type="entry name" value="Winged helix' DNA-binding domain"/>
    <property type="match status" value="1"/>
</dbReference>
<dbReference type="PANTHER" id="PTHR33164:SF105">
    <property type="entry name" value="TRANSCRIPTIONAL REPRESSOR PROTEIN-RELATED"/>
    <property type="match status" value="1"/>
</dbReference>
<dbReference type="RefSeq" id="WP_184222278.1">
    <property type="nucleotide sequence ID" value="NZ_JACHIP010000010.1"/>
</dbReference>
<dbReference type="PANTHER" id="PTHR33164">
    <property type="entry name" value="TRANSCRIPTIONAL REGULATOR, MARR FAMILY"/>
    <property type="match status" value="1"/>
</dbReference>
<dbReference type="Proteomes" id="UP000540989">
    <property type="component" value="Unassembled WGS sequence"/>
</dbReference>
<comment type="caution">
    <text evidence="2">The sequence shown here is derived from an EMBL/GenBank/DDBJ whole genome shotgun (WGS) entry which is preliminary data.</text>
</comment>
<dbReference type="SMART" id="SM00347">
    <property type="entry name" value="HTH_MARR"/>
    <property type="match status" value="1"/>
</dbReference>
<protein>
    <submittedName>
        <fullName evidence="2">DNA-binding MarR family transcriptional regulator</fullName>
    </submittedName>
</protein>
<dbReference type="InterPro" id="IPR036388">
    <property type="entry name" value="WH-like_DNA-bd_sf"/>
</dbReference>
<evidence type="ECO:0000313" key="3">
    <source>
        <dbReference type="Proteomes" id="UP000540989"/>
    </source>
</evidence>
<dbReference type="PROSITE" id="PS50995">
    <property type="entry name" value="HTH_MARR_2"/>
    <property type="match status" value="1"/>
</dbReference>
<sequence length="138" mass="15307">MCATVRRAARTVTAAYDNVLRKHSMTITQFTILQALQLASPVTQGQLGDILAIDSTTLTRSLRLLMKSGWIHRTEGADRRAWSFSLTKRGEGVFSGVLPDWGEVQQQLRKQLGQDAWLNAFQAFDELTTAVQSIGEGK</sequence>